<keyword evidence="6" id="KW-0788">Thiol protease</keyword>
<evidence type="ECO:0000313" key="11">
    <source>
        <dbReference type="EMBL" id="RDH14112.1"/>
    </source>
</evidence>
<evidence type="ECO:0000256" key="1">
    <source>
        <dbReference type="ARBA" id="ARBA00000707"/>
    </source>
</evidence>
<dbReference type="InterPro" id="IPR046541">
    <property type="entry name" value="DUF6606"/>
</dbReference>
<evidence type="ECO:0000256" key="6">
    <source>
        <dbReference type="ARBA" id="ARBA00022807"/>
    </source>
</evidence>
<comment type="catalytic activity">
    <reaction evidence="1">
        <text>Thiol-dependent hydrolysis of ester, thioester, amide, peptide and isopeptide bonds formed by the C-terminal Gly of ubiquitin (a 76-residue protein attached to proteins as an intracellular targeting signal).</text>
        <dbReference type="EC" id="3.4.19.12"/>
    </reaction>
</comment>
<dbReference type="VEuPathDB" id="FungiDB:M747DRAFT_364366"/>
<keyword evidence="3" id="KW-0645">Protease</keyword>
<keyword evidence="5" id="KW-0378">Hydrolase</keyword>
<dbReference type="GO" id="GO:0004843">
    <property type="term" value="F:cysteine-type deubiquitinase activity"/>
    <property type="evidence" value="ECO:0007669"/>
    <property type="project" value="UniProtKB-EC"/>
</dbReference>
<reference evidence="11 12" key="1">
    <citation type="submission" date="2018-07" db="EMBL/GenBank/DDBJ databases">
        <title>Section-level genome sequencing of Aspergillus section Nigri to investigate inter- and intra-species variation.</title>
        <authorList>
            <consortium name="DOE Joint Genome Institute"/>
            <person name="Vesth T.C."/>
            <person name="Nybo J.L."/>
            <person name="Theobald S."/>
            <person name="Frisvad J.C."/>
            <person name="Larsen T.O."/>
            <person name="Nielsen K.F."/>
            <person name="Hoof J.B."/>
            <person name="Brandl J."/>
            <person name="Salamov A."/>
            <person name="Riley R."/>
            <person name="Gladden J.M."/>
            <person name="Phatale P."/>
            <person name="Nielsen M.T."/>
            <person name="Lyhne E.K."/>
            <person name="Kogle M.E."/>
            <person name="Strasser K."/>
            <person name="McDonnell E."/>
            <person name="Barry K."/>
            <person name="Clum A."/>
            <person name="Chen C."/>
            <person name="Nolan M."/>
            <person name="Sandor L."/>
            <person name="Kuo A."/>
            <person name="Lipzen A."/>
            <person name="Hainaut M."/>
            <person name="Drula E."/>
            <person name="Tsang A."/>
            <person name="Magnuson J.K."/>
            <person name="Henrissat B."/>
            <person name="Wiebenga A."/>
            <person name="Simmons B.A."/>
            <person name="Makela M.R."/>
            <person name="De vries R.P."/>
            <person name="Grigoriev I.V."/>
            <person name="Mortensen U.H."/>
            <person name="Baker S.E."/>
            <person name="Andersen M.R."/>
        </authorList>
    </citation>
    <scope>NUCLEOTIDE SEQUENCE [LARGE SCALE GENOMIC DNA]</scope>
    <source>
        <strain evidence="11 12">ATCC 13496</strain>
    </source>
</reference>
<feature type="region of interest" description="Disordered" evidence="7">
    <location>
        <begin position="1512"/>
        <end position="1535"/>
    </location>
</feature>
<sequence length="3068" mass="350293">MSTRAIKYIYYHIVHPPMLPQHNETEASDQEEPLERELYRLVSSTLEDFASNCPPESTGPWNITINMLNLWMSTVKGGTLCEDTLRDALSNIRVHGAVALHIRAQNCGWLAYYDQTGDKLIFDAFEASPRAADVLSAEGSLLRQFPGLSVAVPACVVDEPKFCSWLAGEIGRLSSETVDKMVPTTRKAGAQALEERDTIHPGMVTENLMIQLLARGIYNNWPSFDKHMRDEVNWRNSRLPWRRSPLWFVIRVTLQTVLQRAFGDIEGHRQYKNFMLYLVAQIALNTNVMPSALCADQLQVIRFKIARRISKLDDKVDNFVAQRALSAERALKTRLADIQMRFRESDSIIIPERFVCTPQDFHLTLSQSTTVLAAAMSPGPTVVRIPEFDPHGQTRDQRDHHGLPIPKERDLISVLDFERWVEYDMGAWAETVIPSGDSICAIADRFGQYDKCATELFAGNPEAMSVMRLTQLELWVTFDRMCTAVCPLLKKYSPEIPVNFLEPLLLPHRCQMRRAKEIENYIRVRHRDQRCGSIYRDPGSESFAVSYYELSVKLPPLRQEMEQYAQGQLREKEMEWNLKSSKYRELYAQAAQLEHDMELNSRGRYSCVRSCRKCSYVEQAEDITIESYEWPLPNDESSLRSVLFELVCPHWFAAWRDLTWKIVQDFGRRELKKAQDMEQNLLNYSGTHRFAVKWGQRLTLGSKTKSWRRTHYNCRTFPVDFQEINRPYPFQLRLLDSDSSGNGWVTDQTESSTVKPSCTLRLPQGRYSNLQYAVDSFRHTQNQVLADQAHCHQSLSLHEFVAFGCLRAGERVQWLNIVRELASPTLSLNEESVGILIRQAAWELGTPSKSTELREAHRVFEDESFSECLLETLERRLDSIEANWNEHHTLETLIVLALRTLSLSEVGVVVERAAAFLCRSRQVTMQWIGSLITTLDSQTGVRGHAQQQLLVRVGGICQLTYAVESHLVPILLRSAEDLSHLIRASVIVFESMPPEMRGNNPTATVAWVQTSRILHRVEAHTRQLIQQDASGLNYAIQESVPNTAITTPWSFGHGSLTRWAINQLAPDGVRQKQQVRYDLLSGELLVDNSPPGRLPESYTQHPTFRRLFGLRTLTVLPSNLPGSRFMSARPFEGYQVHFGTEEDRLVITAQQGSQVLRFIPYDQLIGDFSKCLLLDYAHWLNLEDKTLEFRPVAQAWQSDSGNWRLSMSLTGAGPAVMMRSRCIMVDIHSQLFAQLSKVLVALDKPDYMIAYQTPENMVVVELARVRLRFFVNREGLLEAPELQATVDRSQDVGCFYGLKNKLILRDVNEKDRRSVLIPYGDAQLSKKKHHTVIRIEPPEDSRNRYFQYFLDGELQELRGSSDMLGTLYQAYMHALTGFVLEDPATHRSGTAEALRILRQARLRSSLPLERDCIELLGRLAAMTPRRKYYPSHLRCMQTIEWNSDLGELAQHDDFQFLVQEIVDHAQLFSMLHDVSTEDLEAYVRCYQNRGEPHLIARARLRHAQFYPAEFGGSTVRRAPKPSPYSARDRGSGSERSNRVYEVASLVRDWPTGVPHCSDFYATISNWECIRLANLRVDSLTCNELLQLSFRDAWGALYELCRSLNRRQDSYNLMSLFCTIAFRGDEQLFSLRPLLAVAFSGQFADLAVPGFGGQSVLYLQRGEELIPSEIADQVSLHYTPFRDPPHLSGLSGARKREIREERERYLGEKENHVRQCRDVVTDQWPCERPQLPDIPRLDRQNASEACALLCTQWYQNRTFLRFLREVQARLEALGTEPDEQNRSVPPAPSPQARPAKRSFFPPSLLDLLRTRDIPTEVPPLPVPLTSNRLRVPRCYDNDTTPELDSLISEFCGNPDPYHRELGEGLRDSLEALEAREWPCSPTSLSVRRDVLERHCRVHTRQRDDLWDRLHETLTVASGSAERISSALLWPHISVLSILSLLVADQWRHVPDSWKSTLLAFAQSVTSLRRSKRLLACYDRSDTDGFYKEAETAGSEGWDTARSPEWLLLEIENNITIRIQQAEVAQRMICPDQPGNAVSQLNMGEGKTTVITPMVALNLANGSTVPRIIVLKPLLRQSLTLLTQVLGRILNRPIYHVPFSRDTPLDKKMLKSLRKMYEQCQKYRGVLIALPEHILSFRLVGLDLIERTPKLAQKVINLETWLQDNCRNLIDESDEVLDPKFQLVYAIGSQQSLDGHSDRWRIVQSLLSLVEQQATELHNQDPSSLSVEYRGARYPIIHFLRTDRADTLMSMVLSAIDKHGLTGLPLHLWSRRIRQRALNFIRFAHLMPQEPQFLRDAFGQGTTLRKLLVLRGLLAHGILMFALTGKRWLVDYGLHPSRCMMAVPFRAKGIPSEHAEFGHPDVAIILTCLSYYYHGLSSEQVRHCFTLLGKENDPEAEYQGWICRARSTLTPQLQVLTGVNLEDTSTFMEVLYPHLHYQKGLVDFYLSRVVFPKEAKEFPHKLCTSAWDLPSTPNQPLTTGFSGTNDNRFLLPRSAPQRDLPQLLHTNALVLSLLLREENRRCIVAEDTMGLQLQAEQLLDLISQQHPPIRVIIDVGAQILELSNQSVAHRWLSTTASSDVEAAIFFDERDEVTVIDREGHCERLVSSAFKQRMGSCLIFLDQQHSRGVDLKLPADYRAAVILGPRLPKDKVVQACNRMRGLGQGQSVTFVIPPEVSHSMPPRGTSTTSLDVIRWALTQTCNIFQSLRPLWALQGLQYHRRQKVWDKLLRGESPPGEAVQHIQEREARTLSQLYAPWDKLGSWSIDEAMVQDNPMAQGLLEVWRGSGQGMQQLAPLHEEQERQISHEVQREHQICRPLQLPAVPHHIHDDVRYFVTNGKLPDSGYTAVQSAFEIFRHTSAGQYGFPTSLAPHLCVTQDYSRTVQLRDEDCSDEFLKPVHWVLANTHDPRLLLLSQYEVNELLPDIRSSQKAKLLIYTPKTTRTMRSFEPLDFLNVGLGHTIPRQPQTTARDLGLFAGTLYYETFSIYESLRQFLGLVTEKYRNIPEDQVTSGGFVNSATRQAHNWPVDSPFQSCPLQFLGAILDIRCKSHGYLQTHAGTIVEAMPLTAAQF</sequence>
<dbReference type="InterPro" id="IPR022099">
    <property type="entry name" value="DUF3638"/>
</dbReference>
<evidence type="ECO:0000256" key="4">
    <source>
        <dbReference type="ARBA" id="ARBA00022786"/>
    </source>
</evidence>
<dbReference type="EMBL" id="KZ851981">
    <property type="protein sequence ID" value="RDH14112.1"/>
    <property type="molecule type" value="Genomic_DNA"/>
</dbReference>
<feature type="compositionally biased region" description="Basic and acidic residues" evidence="7">
    <location>
        <begin position="1526"/>
        <end position="1535"/>
    </location>
</feature>
<evidence type="ECO:0000259" key="10">
    <source>
        <dbReference type="Pfam" id="PF20255"/>
    </source>
</evidence>
<dbReference type="Pfam" id="PF12340">
    <property type="entry name" value="DUF3638"/>
    <property type="match status" value="1"/>
</dbReference>
<evidence type="ECO:0000259" key="9">
    <source>
        <dbReference type="Pfam" id="PF12359"/>
    </source>
</evidence>
<dbReference type="Proteomes" id="UP000253845">
    <property type="component" value="Unassembled WGS sequence"/>
</dbReference>
<keyword evidence="4" id="KW-0833">Ubl conjugation pathway</keyword>
<dbReference type="InterPro" id="IPR051346">
    <property type="entry name" value="OTU_Deubiquitinase"/>
</dbReference>
<dbReference type="PANTHER" id="PTHR13367">
    <property type="entry name" value="UBIQUITIN THIOESTERASE"/>
    <property type="match status" value="1"/>
</dbReference>
<dbReference type="EC" id="3.4.19.12" evidence="2"/>
<evidence type="ECO:0000256" key="2">
    <source>
        <dbReference type="ARBA" id="ARBA00012759"/>
    </source>
</evidence>
<evidence type="ECO:0000313" key="12">
    <source>
        <dbReference type="Proteomes" id="UP000253845"/>
    </source>
</evidence>
<dbReference type="PANTHER" id="PTHR13367:SF33">
    <property type="entry name" value="P-LOOP CONTAINING NUCLEOSIDE TRIPHOSPHATE HYDROLASE PROTEIN"/>
    <property type="match status" value="1"/>
</dbReference>
<evidence type="ECO:0000256" key="3">
    <source>
        <dbReference type="ARBA" id="ARBA00022670"/>
    </source>
</evidence>
<proteinExistence type="predicted"/>
<organism evidence="11 12">
    <name type="scientific">Aspergillus niger ATCC 13496</name>
    <dbReference type="NCBI Taxonomy" id="1353008"/>
    <lineage>
        <taxon>Eukaryota</taxon>
        <taxon>Fungi</taxon>
        <taxon>Dikarya</taxon>
        <taxon>Ascomycota</taxon>
        <taxon>Pezizomycotina</taxon>
        <taxon>Eurotiomycetes</taxon>
        <taxon>Eurotiomycetidae</taxon>
        <taxon>Eurotiales</taxon>
        <taxon>Aspergillaceae</taxon>
        <taxon>Aspergillus</taxon>
        <taxon>Aspergillus subgen. Circumdati</taxon>
    </lineage>
</organism>
<feature type="domain" description="DUF3638" evidence="8">
    <location>
        <begin position="1994"/>
        <end position="2215"/>
    </location>
</feature>
<dbReference type="Pfam" id="PF20255">
    <property type="entry name" value="DUF6606"/>
    <property type="match status" value="1"/>
</dbReference>
<dbReference type="Pfam" id="PF12359">
    <property type="entry name" value="DUF3645"/>
    <property type="match status" value="1"/>
</dbReference>
<evidence type="ECO:0000256" key="5">
    <source>
        <dbReference type="ARBA" id="ARBA00022801"/>
    </source>
</evidence>
<feature type="domain" description="DUF3645" evidence="9">
    <location>
        <begin position="2333"/>
        <end position="2365"/>
    </location>
</feature>
<dbReference type="InterPro" id="IPR022105">
    <property type="entry name" value="DUF3645"/>
</dbReference>
<dbReference type="GO" id="GO:0006508">
    <property type="term" value="P:proteolysis"/>
    <property type="evidence" value="ECO:0007669"/>
    <property type="project" value="UniProtKB-KW"/>
</dbReference>
<name>A0A370BL71_ASPNG</name>
<feature type="region of interest" description="Disordered" evidence="7">
    <location>
        <begin position="1772"/>
        <end position="1797"/>
    </location>
</feature>
<protein>
    <recommendedName>
        <fullName evidence="2">ubiquitinyl hydrolase 1</fullName>
        <ecNumber evidence="2">3.4.19.12</ecNumber>
    </recommendedName>
</protein>
<accession>A0A370BL71</accession>
<evidence type="ECO:0000256" key="7">
    <source>
        <dbReference type="SAM" id="MobiDB-lite"/>
    </source>
</evidence>
<feature type="domain" description="DUF6606" evidence="10">
    <location>
        <begin position="9"/>
        <end position="282"/>
    </location>
</feature>
<gene>
    <name evidence="11" type="ORF">M747DRAFT_364366</name>
</gene>
<evidence type="ECO:0000259" key="8">
    <source>
        <dbReference type="Pfam" id="PF12340"/>
    </source>
</evidence>